<gene>
    <name evidence="5" type="ORF">KP79_PYT11657</name>
</gene>
<feature type="binding site" evidence="3">
    <location>
        <position position="615"/>
    </location>
    <ligand>
        <name>Mg(2+)</name>
        <dbReference type="ChEBI" id="CHEBI:18420"/>
        <label>1</label>
    </ligand>
</feature>
<dbReference type="SUPFAM" id="SSF52058">
    <property type="entry name" value="L domain-like"/>
    <property type="match status" value="1"/>
</dbReference>
<keyword evidence="6" id="KW-1185">Reference proteome</keyword>
<keyword evidence="3" id="KW-0479">Metal-binding</keyword>
<dbReference type="PANTHER" id="PTHR16222">
    <property type="entry name" value="ADP-RIBOSYLGLYCOHYDROLASE"/>
    <property type="match status" value="1"/>
</dbReference>
<evidence type="ECO:0000256" key="1">
    <source>
        <dbReference type="ARBA" id="ARBA00022614"/>
    </source>
</evidence>
<name>A0A210R4D1_MIZYE</name>
<dbReference type="STRING" id="6573.A0A210R4D1"/>
<dbReference type="Gene3D" id="3.80.10.10">
    <property type="entry name" value="Ribonuclease Inhibitor"/>
    <property type="match status" value="1"/>
</dbReference>
<dbReference type="EMBL" id="NEDP02000459">
    <property type="protein sequence ID" value="OWF55877.1"/>
    <property type="molecule type" value="Genomic_DNA"/>
</dbReference>
<dbReference type="InterPro" id="IPR036705">
    <property type="entry name" value="Ribosyl_crysJ1_sf"/>
</dbReference>
<dbReference type="SUPFAM" id="SSF101478">
    <property type="entry name" value="ADP-ribosylglycohydrolase"/>
    <property type="match status" value="2"/>
</dbReference>
<protein>
    <submittedName>
        <fullName evidence="5">p53-induced protein with a death domain</fullName>
    </submittedName>
</protein>
<proteinExistence type="predicted"/>
<dbReference type="InterPro" id="IPR003591">
    <property type="entry name" value="Leu-rich_rpt_typical-subtyp"/>
</dbReference>
<dbReference type="SMART" id="SM00369">
    <property type="entry name" value="LRR_TYP"/>
    <property type="match status" value="4"/>
</dbReference>
<dbReference type="SMART" id="SM00364">
    <property type="entry name" value="LRR_BAC"/>
    <property type="match status" value="4"/>
</dbReference>
<dbReference type="Proteomes" id="UP000242188">
    <property type="component" value="Unassembled WGS sequence"/>
</dbReference>
<keyword evidence="2" id="KW-0677">Repeat</keyword>
<evidence type="ECO:0000313" key="5">
    <source>
        <dbReference type="EMBL" id="OWF55877.1"/>
    </source>
</evidence>
<dbReference type="AlphaFoldDB" id="A0A210R4D1"/>
<accession>A0A210R4D1</accession>
<comment type="caution">
    <text evidence="5">The sequence shown here is derived from an EMBL/GenBank/DDBJ whole genome shotgun (WGS) entry which is preliminary data.</text>
</comment>
<dbReference type="Pfam" id="PF13855">
    <property type="entry name" value="LRR_8"/>
    <property type="match status" value="2"/>
</dbReference>
<dbReference type="InterPro" id="IPR005502">
    <property type="entry name" value="Ribosyl_crysJ1"/>
</dbReference>
<organism evidence="5 6">
    <name type="scientific">Mizuhopecten yessoensis</name>
    <name type="common">Japanese scallop</name>
    <name type="synonym">Patinopecten yessoensis</name>
    <dbReference type="NCBI Taxonomy" id="6573"/>
    <lineage>
        <taxon>Eukaryota</taxon>
        <taxon>Metazoa</taxon>
        <taxon>Spiralia</taxon>
        <taxon>Lophotrochozoa</taxon>
        <taxon>Mollusca</taxon>
        <taxon>Bivalvia</taxon>
        <taxon>Autobranchia</taxon>
        <taxon>Pteriomorphia</taxon>
        <taxon>Pectinida</taxon>
        <taxon>Pectinoidea</taxon>
        <taxon>Pectinidae</taxon>
        <taxon>Mizuhopecten</taxon>
    </lineage>
</organism>
<dbReference type="GO" id="GO:0046872">
    <property type="term" value="F:metal ion binding"/>
    <property type="evidence" value="ECO:0007669"/>
    <property type="project" value="UniProtKB-KW"/>
</dbReference>
<dbReference type="PANTHER" id="PTHR16222:SF28">
    <property type="entry name" value="ADP-RIBOSYLGLYCOHYDROLASE"/>
    <property type="match status" value="1"/>
</dbReference>
<dbReference type="InterPro" id="IPR032675">
    <property type="entry name" value="LRR_dom_sf"/>
</dbReference>
<dbReference type="OrthoDB" id="2021138at2759"/>
<comment type="cofactor">
    <cofactor evidence="3">
        <name>Mg(2+)</name>
        <dbReference type="ChEBI" id="CHEBI:18420"/>
    </cofactor>
    <text evidence="3">Binds 2 magnesium ions per subunit.</text>
</comment>
<evidence type="ECO:0000256" key="2">
    <source>
        <dbReference type="ARBA" id="ARBA00022737"/>
    </source>
</evidence>
<feature type="region of interest" description="Disordered" evidence="4">
    <location>
        <begin position="412"/>
        <end position="439"/>
    </location>
</feature>
<dbReference type="Pfam" id="PF03747">
    <property type="entry name" value="ADP_ribosyl_GH"/>
    <property type="match status" value="1"/>
</dbReference>
<evidence type="ECO:0000256" key="3">
    <source>
        <dbReference type="PIRSR" id="PIRSR605502-1"/>
    </source>
</evidence>
<reference evidence="5 6" key="1">
    <citation type="journal article" date="2017" name="Nat. Ecol. Evol.">
        <title>Scallop genome provides insights into evolution of bilaterian karyotype and development.</title>
        <authorList>
            <person name="Wang S."/>
            <person name="Zhang J."/>
            <person name="Jiao W."/>
            <person name="Li J."/>
            <person name="Xun X."/>
            <person name="Sun Y."/>
            <person name="Guo X."/>
            <person name="Huan P."/>
            <person name="Dong B."/>
            <person name="Zhang L."/>
            <person name="Hu X."/>
            <person name="Sun X."/>
            <person name="Wang J."/>
            <person name="Zhao C."/>
            <person name="Wang Y."/>
            <person name="Wang D."/>
            <person name="Huang X."/>
            <person name="Wang R."/>
            <person name="Lv J."/>
            <person name="Li Y."/>
            <person name="Zhang Z."/>
            <person name="Liu B."/>
            <person name="Lu W."/>
            <person name="Hui Y."/>
            <person name="Liang J."/>
            <person name="Zhou Z."/>
            <person name="Hou R."/>
            <person name="Li X."/>
            <person name="Liu Y."/>
            <person name="Li H."/>
            <person name="Ning X."/>
            <person name="Lin Y."/>
            <person name="Zhao L."/>
            <person name="Xing Q."/>
            <person name="Dou J."/>
            <person name="Li Y."/>
            <person name="Mao J."/>
            <person name="Guo H."/>
            <person name="Dou H."/>
            <person name="Li T."/>
            <person name="Mu C."/>
            <person name="Jiang W."/>
            <person name="Fu Q."/>
            <person name="Fu X."/>
            <person name="Miao Y."/>
            <person name="Liu J."/>
            <person name="Yu Q."/>
            <person name="Li R."/>
            <person name="Liao H."/>
            <person name="Li X."/>
            <person name="Kong Y."/>
            <person name="Jiang Z."/>
            <person name="Chourrout D."/>
            <person name="Li R."/>
            <person name="Bao Z."/>
        </authorList>
    </citation>
    <scope>NUCLEOTIDE SEQUENCE [LARGE SCALE GENOMIC DNA]</scope>
    <source>
        <strain evidence="5 6">PY_sf001</strain>
    </source>
</reference>
<dbReference type="Gene3D" id="1.10.4080.10">
    <property type="entry name" value="ADP-ribosylation/Crystallin J1"/>
    <property type="match status" value="1"/>
</dbReference>
<evidence type="ECO:0000313" key="6">
    <source>
        <dbReference type="Proteomes" id="UP000242188"/>
    </source>
</evidence>
<dbReference type="InterPro" id="IPR001611">
    <property type="entry name" value="Leu-rich_rpt"/>
</dbReference>
<keyword evidence="1" id="KW-0433">Leucine-rich repeat</keyword>
<feature type="binding site" evidence="3">
    <location>
        <position position="612"/>
    </location>
    <ligand>
        <name>Mg(2+)</name>
        <dbReference type="ChEBI" id="CHEBI:18420"/>
        <label>1</label>
    </ligand>
</feature>
<dbReference type="InterPro" id="IPR050792">
    <property type="entry name" value="ADP-ribosylglycohydrolase"/>
</dbReference>
<feature type="compositionally biased region" description="Polar residues" evidence="4">
    <location>
        <begin position="412"/>
        <end position="428"/>
    </location>
</feature>
<dbReference type="PROSITE" id="PS51450">
    <property type="entry name" value="LRR"/>
    <property type="match status" value="2"/>
</dbReference>
<sequence>MGAIESHDFAPVRDDERKELNLSRRITYKQYKKHLDGDCHEACLSEIPWSIRDSICLYERMNVSFNAITELPPELPLRLPHLYFLDLSHNKIETLPDSFGLLFHLKTLLLKHNKLHSLPQSFVHHVKLEKIDLSHNLLKELPDGIGKMESLSKLNVSNNKLKILPVSLGNCKTLTLLLAQGNRLNEPSQCICDEGSEVTIKFLKQKYFSIHPYTDRLPCNNLNEFTRVRGNQLPSSVPNPHSAHVQYIQTQTHTTNTPSRIKSPLLPPLGASDLDAGILRDKIIGLIYGAAIGDAMGLATRSMSVDEAAFHYNSSNIQYSEIVVDDHRVRWRPGDWTSNFDLFVLVLDSVISWGGVVDELDFAKRLSHWSQKGFPELGDTEGIILSPTIQQVTCSRGYTDKPHGVSEEVYRTQCSPPQHNGSVSPTANGGTGVFGWSSDNKGDRQDKKLYVRSDSQASFSCGRCEGPGIDNGAIVRTAVLGIPSFFDLSEVVNNTTRISRATHANPRSTASCVVISVLVALMLQGRKDLSDAEKLEELIATAKETGRQILNDPEQMEEFDQYCDMDNLDSLKVTDERKMGHTYMPLSAGLISLRSNQDFRTAMMKLIMKTGDANSNACVAGALLGCKEGFSHLPKHWDVIKFAN</sequence>
<keyword evidence="3" id="KW-0460">Magnesium</keyword>
<evidence type="ECO:0000256" key="4">
    <source>
        <dbReference type="SAM" id="MobiDB-lite"/>
    </source>
</evidence>